<dbReference type="PANTHER" id="PTHR43600">
    <property type="entry name" value="COENZYME F420 HYDROGENASE, SUBUNIT ALPHA"/>
    <property type="match status" value="1"/>
</dbReference>
<comment type="cofactor">
    <cofactor evidence="6">
        <name>Fe cation</name>
        <dbReference type="ChEBI" id="CHEBI:24875"/>
    </cofactor>
</comment>
<keyword evidence="8" id="KW-1185">Reference proteome</keyword>
<dbReference type="SUPFAM" id="SSF56762">
    <property type="entry name" value="HydB/Nqo4-like"/>
    <property type="match status" value="1"/>
</dbReference>
<keyword evidence="6" id="KW-0408">Iron</keyword>
<keyword evidence="5 7" id="KW-0560">Oxidoreductase</keyword>
<dbReference type="PROSITE" id="PS00508">
    <property type="entry name" value="NI_HGENASE_L_2"/>
    <property type="match status" value="1"/>
</dbReference>
<sequence>MKEIVIQPVSRIEGGAKITIQLDDAGNVADSRVSVLELRGFERFCIGRPVEEMPRITTRICGVCPWSHHLAAAKACDAVFGVTPPPAGRKLRELCNSIAYMEEHILHFYFLGGGDFVMGPGAAYEVRNVFGIAQKLPDVARNVVKVRHMCAHMLEMIAGKSIHPVAAVPGGFSKPLTEAERKELIPMAQQALELAKFSMDYAKKNIFPAYLEVVKTVGVIKTGFLGTVKADGTLDLYDGKLRMMDAEGKYEDFEAKDYLDHITEHVEPWSFVKFPYNKKWGGFSMDPDNPSGIYRVNTLARLNVADRISTPLAQAELEEFRAAFGRPVQATLLFHWARLIELLYNAEKALELLNDPEITSTNTRVAVTPRAARGVGCTEAPRGTLIHDYTTDEKGLLTAVNLIVATCQNNAPINMSVKQAAKLLIKDGKYDEAILNTVEMTIRAYDPCLSCASHDLNGQLACKVDIVGPDGQLIETLSNQ</sequence>
<organism evidence="7 8">
    <name type="scientific">Dehalogenimonas alkenigignens</name>
    <dbReference type="NCBI Taxonomy" id="1217799"/>
    <lineage>
        <taxon>Bacteria</taxon>
        <taxon>Bacillati</taxon>
        <taxon>Chloroflexota</taxon>
        <taxon>Dehalococcoidia</taxon>
        <taxon>Dehalococcoidales</taxon>
        <taxon>Dehalococcoidaceae</taxon>
        <taxon>Dehalogenimonas</taxon>
    </lineage>
</organism>
<dbReference type="PATRIC" id="fig|1217799.6.peg.1478"/>
<dbReference type="Pfam" id="PF00374">
    <property type="entry name" value="NiFeSe_Hases"/>
    <property type="match status" value="2"/>
</dbReference>
<feature type="binding site" evidence="6">
    <location>
        <position position="402"/>
    </location>
    <ligand>
        <name>Mg(2+)</name>
        <dbReference type="ChEBI" id="CHEBI:18420"/>
    </ligand>
</feature>
<name>A0A0W0GJ89_9CHLR</name>
<evidence type="ECO:0000313" key="7">
    <source>
        <dbReference type="EMBL" id="KTB48584.1"/>
    </source>
</evidence>
<dbReference type="Gene3D" id="1.10.645.10">
    <property type="entry name" value="Cytochrome-c3 Hydrogenase, chain B"/>
    <property type="match status" value="1"/>
</dbReference>
<dbReference type="RefSeq" id="WP_058439545.1">
    <property type="nucleotide sequence ID" value="NZ_KQ758903.1"/>
</dbReference>
<feature type="binding site" evidence="6">
    <location>
        <position position="64"/>
    </location>
    <ligand>
        <name>Ni(2+)</name>
        <dbReference type="ChEBI" id="CHEBI:49786"/>
    </ligand>
</feature>
<feature type="binding site" evidence="6">
    <location>
        <position position="454"/>
    </location>
    <ligand>
        <name>Mg(2+)</name>
        <dbReference type="ChEBI" id="CHEBI:18420"/>
    </ligand>
</feature>
<dbReference type="InterPro" id="IPR001501">
    <property type="entry name" value="Ni-dep_hyd_lsu"/>
</dbReference>
<dbReference type="AlphaFoldDB" id="A0A0W0GJ89"/>
<dbReference type="GO" id="GO:0016151">
    <property type="term" value="F:nickel cation binding"/>
    <property type="evidence" value="ECO:0007669"/>
    <property type="project" value="InterPro"/>
</dbReference>
<feature type="binding site" evidence="6">
    <location>
        <position position="448"/>
    </location>
    <ligand>
        <name>Ni(2+)</name>
        <dbReference type="ChEBI" id="CHEBI:49786"/>
    </ligand>
</feature>
<evidence type="ECO:0000313" key="8">
    <source>
        <dbReference type="Proteomes" id="UP000053947"/>
    </source>
</evidence>
<dbReference type="PANTHER" id="PTHR43600:SF2">
    <property type="entry name" value="F420-NON-REDUCING HYDROGENASE VHU SUBUNIT A"/>
    <property type="match status" value="1"/>
</dbReference>
<dbReference type="STRING" id="1217799.DEALK_14300"/>
<comment type="caution">
    <text evidence="7">The sequence shown here is derived from an EMBL/GenBank/DDBJ whole genome shotgun (WGS) entry which is preliminary data.</text>
</comment>
<dbReference type="GO" id="GO:0008901">
    <property type="term" value="F:ferredoxin hydrogenase activity"/>
    <property type="evidence" value="ECO:0007669"/>
    <property type="project" value="InterPro"/>
</dbReference>
<dbReference type="EMBL" id="LFDV01000002">
    <property type="protein sequence ID" value="KTB48584.1"/>
    <property type="molecule type" value="Genomic_DNA"/>
</dbReference>
<dbReference type="InterPro" id="IPR029014">
    <property type="entry name" value="NiFe-Hase_large"/>
</dbReference>
<dbReference type="Proteomes" id="UP000053947">
    <property type="component" value="Unassembled WGS sequence"/>
</dbReference>
<dbReference type="EC" id="1.12.99.-" evidence="7"/>
<evidence type="ECO:0000256" key="5">
    <source>
        <dbReference type="ARBA" id="ARBA00023002"/>
    </source>
</evidence>
<keyword evidence="4 6" id="KW-0479">Metal-binding</keyword>
<evidence type="ECO:0000256" key="6">
    <source>
        <dbReference type="PIRSR" id="PIRSR601501-1"/>
    </source>
</evidence>
<gene>
    <name evidence="7" type="ORF">DEALK_14300</name>
</gene>
<feature type="binding site" evidence="6">
    <location>
        <position position="64"/>
    </location>
    <ligand>
        <name>Fe cation</name>
        <dbReference type="ChEBI" id="CHEBI:24875"/>
    </ligand>
</feature>
<dbReference type="OrthoDB" id="9761717at2"/>
<comment type="similarity">
    <text evidence="2">Belongs to the [NiFe]/[NiFeSe] hydrogenase large subunit family.</text>
</comment>
<feature type="binding site" evidence="6">
    <location>
        <position position="42"/>
    </location>
    <ligand>
        <name>Mg(2+)</name>
        <dbReference type="ChEBI" id="CHEBI:18420"/>
    </ligand>
</feature>
<keyword evidence="3 6" id="KW-0533">Nickel</keyword>
<comment type="cofactor">
    <cofactor evidence="1 6">
        <name>Ni(2+)</name>
        <dbReference type="ChEBI" id="CHEBI:49786"/>
    </cofactor>
</comment>
<dbReference type="InterPro" id="IPR018194">
    <property type="entry name" value="Ni-dep_hyd_lsu_Ni_BS"/>
</dbReference>
<feature type="binding site" evidence="6">
    <location>
        <position position="61"/>
    </location>
    <ligand>
        <name>Ni(2+)</name>
        <dbReference type="ChEBI" id="CHEBI:49786"/>
    </ligand>
</feature>
<evidence type="ECO:0000256" key="3">
    <source>
        <dbReference type="ARBA" id="ARBA00022596"/>
    </source>
</evidence>
<evidence type="ECO:0000256" key="4">
    <source>
        <dbReference type="ARBA" id="ARBA00022723"/>
    </source>
</evidence>
<evidence type="ECO:0000256" key="2">
    <source>
        <dbReference type="ARBA" id="ARBA00009292"/>
    </source>
</evidence>
<keyword evidence="6" id="KW-0460">Magnesium</keyword>
<reference evidence="7 8" key="1">
    <citation type="submission" date="2015-06" db="EMBL/GenBank/DDBJ databases">
        <title>Genome sequence of the organohalide-respiring Dehalogenimonas alkenigignens type strain (IP3-3T).</title>
        <authorList>
            <person name="Key T.A."/>
            <person name="Richmond D.P."/>
            <person name="Bowman K.S."/>
            <person name="Cho Y.-J."/>
            <person name="Chun J."/>
            <person name="da Costa M.S."/>
            <person name="Rainey F.A."/>
            <person name="Moe W.M."/>
        </authorList>
    </citation>
    <scope>NUCLEOTIDE SEQUENCE [LARGE SCALE GENOMIC DNA]</scope>
    <source>
        <strain evidence="7 8">IP3-3</strain>
    </source>
</reference>
<protein>
    <submittedName>
        <fullName evidence="7">F420-non-reducing hydrogenase subunit A</fullName>
        <ecNumber evidence="7">1.12.99.-</ecNumber>
    </submittedName>
</protein>
<evidence type="ECO:0000256" key="1">
    <source>
        <dbReference type="ARBA" id="ARBA00001967"/>
    </source>
</evidence>
<feature type="binding site" evidence="6">
    <location>
        <position position="451"/>
    </location>
    <ligand>
        <name>Fe cation</name>
        <dbReference type="ChEBI" id="CHEBI:24875"/>
    </ligand>
</feature>
<proteinExistence type="inferred from homology"/>
<accession>A0A0W0GJ89</accession>